<comment type="caution">
    <text evidence="1">The sequence shown here is derived from an EMBL/GenBank/DDBJ whole genome shotgun (WGS) entry which is preliminary data.</text>
</comment>
<accession>A0ABP6YQH5</accession>
<keyword evidence="2" id="KW-1185">Reference proteome</keyword>
<dbReference type="RefSeq" id="WP_344869277.1">
    <property type="nucleotide sequence ID" value="NZ_BAAAZN010000035.1"/>
</dbReference>
<protein>
    <recommendedName>
        <fullName evidence="3">Integrase</fullName>
    </recommendedName>
</protein>
<name>A0ABP6YQH5_9PSEU</name>
<evidence type="ECO:0008006" key="3">
    <source>
        <dbReference type="Google" id="ProtNLM"/>
    </source>
</evidence>
<evidence type="ECO:0000313" key="1">
    <source>
        <dbReference type="EMBL" id="GAA3587223.1"/>
    </source>
</evidence>
<evidence type="ECO:0000313" key="2">
    <source>
        <dbReference type="Proteomes" id="UP001500689"/>
    </source>
</evidence>
<proteinExistence type="predicted"/>
<dbReference type="Proteomes" id="UP001500689">
    <property type="component" value="Unassembled WGS sequence"/>
</dbReference>
<gene>
    <name evidence="1" type="ORF">GCM10022222_84840</name>
</gene>
<organism evidence="1 2">
    <name type="scientific">Amycolatopsis ultiminotia</name>
    <dbReference type="NCBI Taxonomy" id="543629"/>
    <lineage>
        <taxon>Bacteria</taxon>
        <taxon>Bacillati</taxon>
        <taxon>Actinomycetota</taxon>
        <taxon>Actinomycetes</taxon>
        <taxon>Pseudonocardiales</taxon>
        <taxon>Pseudonocardiaceae</taxon>
        <taxon>Amycolatopsis</taxon>
    </lineage>
</organism>
<sequence>MPCTAEDYRAQAAACRCQARNASPPRATQLRECAKTFLREARRLDLFEHSKQVGPANVTAASFRTYLRNRHT</sequence>
<reference evidence="2" key="1">
    <citation type="journal article" date="2019" name="Int. J. Syst. Evol. Microbiol.">
        <title>The Global Catalogue of Microorganisms (GCM) 10K type strain sequencing project: providing services to taxonomists for standard genome sequencing and annotation.</title>
        <authorList>
            <consortium name="The Broad Institute Genomics Platform"/>
            <consortium name="The Broad Institute Genome Sequencing Center for Infectious Disease"/>
            <person name="Wu L."/>
            <person name="Ma J."/>
        </authorList>
    </citation>
    <scope>NUCLEOTIDE SEQUENCE [LARGE SCALE GENOMIC DNA]</scope>
    <source>
        <strain evidence="2">JCM 16898</strain>
    </source>
</reference>
<dbReference type="EMBL" id="BAAAZN010000035">
    <property type="protein sequence ID" value="GAA3587223.1"/>
    <property type="molecule type" value="Genomic_DNA"/>
</dbReference>